<dbReference type="SMART" id="SM00382">
    <property type="entry name" value="AAA"/>
    <property type="match status" value="2"/>
</dbReference>
<dbReference type="CDD" id="cd03215">
    <property type="entry name" value="ABC_Carb_Monos_II"/>
    <property type="match status" value="1"/>
</dbReference>
<dbReference type="Proteomes" id="UP000297496">
    <property type="component" value="Unassembled WGS sequence"/>
</dbReference>
<dbReference type="SUPFAM" id="SSF52540">
    <property type="entry name" value="P-loop containing nucleoside triphosphate hydrolases"/>
    <property type="match status" value="2"/>
</dbReference>
<keyword evidence="4 6" id="KW-0067">ATP-binding</keyword>
<keyword evidence="1" id="KW-0813">Transport</keyword>
<dbReference type="InterPro" id="IPR017871">
    <property type="entry name" value="ABC_transporter-like_CS"/>
</dbReference>
<keyword evidence="7" id="KW-1185">Reference proteome</keyword>
<dbReference type="InterPro" id="IPR003593">
    <property type="entry name" value="AAA+_ATPase"/>
</dbReference>
<evidence type="ECO:0000313" key="6">
    <source>
        <dbReference type="EMBL" id="TGN65094.1"/>
    </source>
</evidence>
<keyword evidence="2" id="KW-0677">Repeat</keyword>
<gene>
    <name evidence="6" type="ORF">EXE59_14830</name>
</gene>
<evidence type="ECO:0000259" key="5">
    <source>
        <dbReference type="PROSITE" id="PS50893"/>
    </source>
</evidence>
<evidence type="ECO:0000256" key="3">
    <source>
        <dbReference type="ARBA" id="ARBA00022741"/>
    </source>
</evidence>
<dbReference type="GO" id="GO:0016887">
    <property type="term" value="F:ATP hydrolysis activity"/>
    <property type="evidence" value="ECO:0007669"/>
    <property type="project" value="InterPro"/>
</dbReference>
<evidence type="ECO:0000256" key="4">
    <source>
        <dbReference type="ARBA" id="ARBA00022840"/>
    </source>
</evidence>
<dbReference type="PANTHER" id="PTHR43790:SF9">
    <property type="entry name" value="GALACTOFURANOSE TRANSPORTER ATP-BINDING PROTEIN YTFR"/>
    <property type="match status" value="1"/>
</dbReference>
<proteinExistence type="predicted"/>
<dbReference type="PANTHER" id="PTHR43790">
    <property type="entry name" value="CARBOHYDRATE TRANSPORT ATP-BINDING PROTEIN MG119-RELATED"/>
    <property type="match status" value="1"/>
</dbReference>
<protein>
    <submittedName>
        <fullName evidence="6">Sugar ABC transporter ATP-binding protein</fullName>
    </submittedName>
</protein>
<dbReference type="InterPro" id="IPR003439">
    <property type="entry name" value="ABC_transporter-like_ATP-bd"/>
</dbReference>
<evidence type="ECO:0000256" key="2">
    <source>
        <dbReference type="ARBA" id="ARBA00022737"/>
    </source>
</evidence>
<dbReference type="CDD" id="cd03216">
    <property type="entry name" value="ABC_Carb_Monos_I"/>
    <property type="match status" value="1"/>
</dbReference>
<accession>A0A4Z1C478</accession>
<dbReference type="OrthoDB" id="3311037at2"/>
<comment type="caution">
    <text evidence="6">The sequence shown here is derived from an EMBL/GenBank/DDBJ whole genome shotgun (WGS) entry which is preliminary data.</text>
</comment>
<evidence type="ECO:0000313" key="7">
    <source>
        <dbReference type="Proteomes" id="UP000297496"/>
    </source>
</evidence>
<dbReference type="PROSITE" id="PS00211">
    <property type="entry name" value="ABC_TRANSPORTER_1"/>
    <property type="match status" value="1"/>
</dbReference>
<name>A0A4Z1C478_9ACTN</name>
<keyword evidence="3" id="KW-0547">Nucleotide-binding</keyword>
<evidence type="ECO:0000256" key="1">
    <source>
        <dbReference type="ARBA" id="ARBA00022448"/>
    </source>
</evidence>
<dbReference type="InterPro" id="IPR050107">
    <property type="entry name" value="ABC_carbohydrate_import_ATPase"/>
</dbReference>
<dbReference type="Gene3D" id="3.40.50.300">
    <property type="entry name" value="P-loop containing nucleotide triphosphate hydrolases"/>
    <property type="match status" value="2"/>
</dbReference>
<dbReference type="AlphaFoldDB" id="A0A4Z1C478"/>
<dbReference type="GO" id="GO:0005524">
    <property type="term" value="F:ATP binding"/>
    <property type="evidence" value="ECO:0007669"/>
    <property type="project" value="UniProtKB-KW"/>
</dbReference>
<reference evidence="6 7" key="1">
    <citation type="submission" date="2019-04" db="EMBL/GenBank/DDBJ databases">
        <title>Three New Species of Nocardioides, Nocardioides euryhalodurans sp. nov., Nocardioides seonyuensis sp. nov. and Nocardioides eburneoflavus sp. nov. Isolated from Soil.</title>
        <authorList>
            <person name="Roh S.G."/>
            <person name="Lee C."/>
            <person name="Kim M.-K."/>
            <person name="Kim S.B."/>
        </authorList>
    </citation>
    <scope>NUCLEOTIDE SEQUENCE [LARGE SCALE GENOMIC DNA]</scope>
    <source>
        <strain evidence="6 7">MMS17-SY213</strain>
    </source>
</reference>
<feature type="domain" description="ABC transporter" evidence="5">
    <location>
        <begin position="12"/>
        <end position="256"/>
    </location>
</feature>
<dbReference type="PROSITE" id="PS50893">
    <property type="entry name" value="ABC_TRANSPORTER_2"/>
    <property type="match status" value="2"/>
</dbReference>
<organism evidence="6 7">
    <name type="scientific">Nocardioides eburneiflavus</name>
    <dbReference type="NCBI Taxonomy" id="2518372"/>
    <lineage>
        <taxon>Bacteria</taxon>
        <taxon>Bacillati</taxon>
        <taxon>Actinomycetota</taxon>
        <taxon>Actinomycetes</taxon>
        <taxon>Propionibacteriales</taxon>
        <taxon>Nocardioidaceae</taxon>
        <taxon>Nocardioides</taxon>
    </lineage>
</organism>
<dbReference type="InterPro" id="IPR027417">
    <property type="entry name" value="P-loop_NTPase"/>
</dbReference>
<sequence length="515" mass="55454">MGHFLVDSSPALLVQKLSKHYGATQALRDVDLTTQRGSIHALVGANGSGKSTFVKILAGIERGDHGGTIAVGPQVVPASGMSPDLAHDLGLRFVHQDVGLFDGLTVSENIALGHGFGTQRLGRIHWRRLELEAAALIDRYQIHATPRSTVGSLNAASRTMLAIARALGDDPDEGERILILDEPTASLPEREADLLAQMLKRFAAGGQTILFISHHLREILQLADNVTVLRDGRVAADVPAADLTEDELVTHICGRRIVQAAVAARKADGGEQTLAVDGLVSGRLNGVSFSADRGEIVGIAGLQGSGRSTLLRTLFGHLPASQGSVRLRGEARRLAEPADAIRGGIAYLSEDRQGEAVFGGLSIRENVVAASLREFWRGLRMAHGAESWETQRQIERFGVVTFGPEQTLDALSGGNQQKVVLSRWLRRKPWLLLLDEPTQGVDVGARADIHAALRREAENGTTVLLVSSDFEELSLVCDRVLVLRDGVVAAEFHAPDIHPDSLVQESYLERQEEAS</sequence>
<dbReference type="Pfam" id="PF00005">
    <property type="entry name" value="ABC_tran"/>
    <property type="match status" value="2"/>
</dbReference>
<feature type="domain" description="ABC transporter" evidence="5">
    <location>
        <begin position="264"/>
        <end position="510"/>
    </location>
</feature>
<dbReference type="EMBL" id="SRRO01000001">
    <property type="protein sequence ID" value="TGN65094.1"/>
    <property type="molecule type" value="Genomic_DNA"/>
</dbReference>